<dbReference type="PRINTS" id="PR01837">
    <property type="entry name" value="MGTCSAPBPROT"/>
</dbReference>
<keyword evidence="5 7" id="KW-1133">Transmembrane helix</keyword>
<keyword evidence="6 7" id="KW-0472">Membrane</keyword>
<name>A0A1W1X3Y7_9CLOT</name>
<dbReference type="InterPro" id="IPR003416">
    <property type="entry name" value="MgtC/SapB/SrpB/YhiD_fam"/>
</dbReference>
<comment type="subcellular location">
    <subcellularLocation>
        <location evidence="1">Cell membrane</location>
        <topology evidence="1">Multi-pass membrane protein</topology>
    </subcellularLocation>
</comment>
<comment type="similarity">
    <text evidence="2">Belongs to the MgtC/SapB family.</text>
</comment>
<evidence type="ECO:0000256" key="6">
    <source>
        <dbReference type="ARBA" id="ARBA00023136"/>
    </source>
</evidence>
<feature type="transmembrane region" description="Helical" evidence="7">
    <location>
        <begin position="98"/>
        <end position="127"/>
    </location>
</feature>
<keyword evidence="3" id="KW-1003">Cell membrane</keyword>
<dbReference type="NCBIfam" id="NF007431">
    <property type="entry name" value="PRK09977.1"/>
    <property type="match status" value="1"/>
</dbReference>
<feature type="transmembrane region" description="Helical" evidence="7">
    <location>
        <begin position="68"/>
        <end position="86"/>
    </location>
</feature>
<evidence type="ECO:0000256" key="7">
    <source>
        <dbReference type="SAM" id="Phobius"/>
    </source>
</evidence>
<dbReference type="Pfam" id="PF02308">
    <property type="entry name" value="MgtC"/>
    <property type="match status" value="1"/>
</dbReference>
<dbReference type="GO" id="GO:0005886">
    <property type="term" value="C:plasma membrane"/>
    <property type="evidence" value="ECO:0007669"/>
    <property type="project" value="UniProtKB-SubCell"/>
</dbReference>
<proteinExistence type="inferred from homology"/>
<dbReference type="EMBL" id="FWXH01000002">
    <property type="protein sequence ID" value="SMC18131.1"/>
    <property type="molecule type" value="Genomic_DNA"/>
</dbReference>
<accession>A0A1W1X3Y7</accession>
<evidence type="ECO:0000256" key="1">
    <source>
        <dbReference type="ARBA" id="ARBA00004651"/>
    </source>
</evidence>
<protein>
    <submittedName>
        <fullName evidence="9">Putative Mg2+ transporter-C (MgtC) family protein</fullName>
    </submittedName>
</protein>
<evidence type="ECO:0000256" key="5">
    <source>
        <dbReference type="ARBA" id="ARBA00022989"/>
    </source>
</evidence>
<dbReference type="AlphaFoldDB" id="A0A1W1X3Y7"/>
<dbReference type="STRING" id="1121291.SAMN02745134_00506"/>
<evidence type="ECO:0000256" key="2">
    <source>
        <dbReference type="ARBA" id="ARBA00009298"/>
    </source>
</evidence>
<evidence type="ECO:0000313" key="10">
    <source>
        <dbReference type="Proteomes" id="UP000192468"/>
    </source>
</evidence>
<feature type="domain" description="MgtC/SapB/SrpB/YhiD N-terminal" evidence="8">
    <location>
        <begin position="9"/>
        <end position="135"/>
    </location>
</feature>
<dbReference type="OrthoDB" id="9811198at2"/>
<evidence type="ECO:0000259" key="8">
    <source>
        <dbReference type="Pfam" id="PF02308"/>
    </source>
</evidence>
<organism evidence="9 10">
    <name type="scientific">Clostridium acidisoli DSM 12555</name>
    <dbReference type="NCBI Taxonomy" id="1121291"/>
    <lineage>
        <taxon>Bacteria</taxon>
        <taxon>Bacillati</taxon>
        <taxon>Bacillota</taxon>
        <taxon>Clostridia</taxon>
        <taxon>Eubacteriales</taxon>
        <taxon>Clostridiaceae</taxon>
        <taxon>Clostridium</taxon>
    </lineage>
</organism>
<feature type="transmembrane region" description="Helical" evidence="7">
    <location>
        <begin position="35"/>
        <end position="56"/>
    </location>
</feature>
<dbReference type="RefSeq" id="WP_084113692.1">
    <property type="nucleotide sequence ID" value="NZ_FWXH01000002.1"/>
</dbReference>
<dbReference type="InterPro" id="IPR049177">
    <property type="entry name" value="MgtC_SapB_SrpB_YhiD_N"/>
</dbReference>
<evidence type="ECO:0000256" key="3">
    <source>
        <dbReference type="ARBA" id="ARBA00022475"/>
    </source>
</evidence>
<dbReference type="PANTHER" id="PTHR33778:SF1">
    <property type="entry name" value="MAGNESIUM TRANSPORTER YHID-RELATED"/>
    <property type="match status" value="1"/>
</dbReference>
<dbReference type="Proteomes" id="UP000192468">
    <property type="component" value="Unassembled WGS sequence"/>
</dbReference>
<keyword evidence="10" id="KW-1185">Reference proteome</keyword>
<sequence length="220" mass="24367">MWDLFLRIVLSGVLAGVIGLEREFRSKDAGLKTHFLVGIGSALIMIVSKYGFYDIISLKGIALDPSRIAAQVVSGISFLGAGTIIVEKHFVRGLTTAAGIWTTAGIGIALGSGLYAIGIFSTVLVLIGLEILNRLFKNTAIVYSKINIWTRSEEIAYIYEFMEENKFTITKFKFKKTHENNSKITLIQATLKGIQKNNSQLLVDKLYENKDILKIEMENA</sequence>
<evidence type="ECO:0000256" key="4">
    <source>
        <dbReference type="ARBA" id="ARBA00022692"/>
    </source>
</evidence>
<reference evidence="9 10" key="1">
    <citation type="submission" date="2017-04" db="EMBL/GenBank/DDBJ databases">
        <authorList>
            <person name="Afonso C.L."/>
            <person name="Miller P.J."/>
            <person name="Scott M.A."/>
            <person name="Spackman E."/>
            <person name="Goraichik I."/>
            <person name="Dimitrov K.M."/>
            <person name="Suarez D.L."/>
            <person name="Swayne D.E."/>
        </authorList>
    </citation>
    <scope>NUCLEOTIDE SEQUENCE [LARGE SCALE GENOMIC DNA]</scope>
    <source>
        <strain evidence="9 10">DSM 12555</strain>
    </source>
</reference>
<dbReference type="PANTHER" id="PTHR33778">
    <property type="entry name" value="PROTEIN MGTC"/>
    <property type="match status" value="1"/>
</dbReference>
<gene>
    <name evidence="9" type="ORF">SAMN02745134_00506</name>
</gene>
<evidence type="ECO:0000313" key="9">
    <source>
        <dbReference type="EMBL" id="SMC18131.1"/>
    </source>
</evidence>
<keyword evidence="4 7" id="KW-0812">Transmembrane</keyword>